<dbReference type="OrthoDB" id="4405280at2759"/>
<evidence type="ECO:0000313" key="4">
    <source>
        <dbReference type="Proteomes" id="UP000324222"/>
    </source>
</evidence>
<dbReference type="EMBL" id="VSRR010009524">
    <property type="protein sequence ID" value="MPC50470.1"/>
    <property type="molecule type" value="Genomic_DNA"/>
</dbReference>
<dbReference type="PROSITE" id="PS01186">
    <property type="entry name" value="EGF_2"/>
    <property type="match status" value="2"/>
</dbReference>
<organism evidence="3 4">
    <name type="scientific">Portunus trituberculatus</name>
    <name type="common">Swimming crab</name>
    <name type="synonym">Neptunus trituberculatus</name>
    <dbReference type="NCBI Taxonomy" id="210409"/>
    <lineage>
        <taxon>Eukaryota</taxon>
        <taxon>Metazoa</taxon>
        <taxon>Ecdysozoa</taxon>
        <taxon>Arthropoda</taxon>
        <taxon>Crustacea</taxon>
        <taxon>Multicrustacea</taxon>
        <taxon>Malacostraca</taxon>
        <taxon>Eumalacostraca</taxon>
        <taxon>Eucarida</taxon>
        <taxon>Decapoda</taxon>
        <taxon>Pleocyemata</taxon>
        <taxon>Brachyura</taxon>
        <taxon>Eubrachyura</taxon>
        <taxon>Portunoidea</taxon>
        <taxon>Portunidae</taxon>
        <taxon>Portuninae</taxon>
        <taxon>Portunus</taxon>
    </lineage>
</organism>
<dbReference type="Proteomes" id="UP000324222">
    <property type="component" value="Unassembled WGS sequence"/>
</dbReference>
<evidence type="ECO:0000313" key="3">
    <source>
        <dbReference type="EMBL" id="MPC50470.1"/>
    </source>
</evidence>
<protein>
    <recommendedName>
        <fullName evidence="2">EGF-like domain-containing protein</fullName>
    </recommendedName>
</protein>
<sequence length="236" mass="25616">MGGKCQDPCNCGENAFCNVIEHRPICTCQPGYEGDPEIACTTIGCISDTQCSDDRLCYENNCISPCILDNPCAPHAECHAAAHKAVCLCPSGYDGNPLKECKIAGCTTNSDCPSDRMCLNGRCLDQCIYNNKCAPEAQCRSINHQTECRCPAGLSGDPTIACFETKQPVCHSDYDCDVDFACMDGLCQQPCKLLDPCQEPTVCQLVPTRPLKTMTCTCPNHMVTSHHGQCVDCKHD</sequence>
<gene>
    <name evidence="3" type="ORF">E2C01_044299</name>
</gene>
<accession>A0A5B7FRR8</accession>
<dbReference type="SMART" id="SM00181">
    <property type="entry name" value="EGF"/>
    <property type="match status" value="4"/>
</dbReference>
<feature type="domain" description="EGF-like" evidence="2">
    <location>
        <begin position="63"/>
        <end position="102"/>
    </location>
</feature>
<dbReference type="InterPro" id="IPR000742">
    <property type="entry name" value="EGF"/>
</dbReference>
<keyword evidence="1" id="KW-0245">EGF-like domain</keyword>
<dbReference type="AlphaFoldDB" id="A0A5B7FRR8"/>
<keyword evidence="4" id="KW-1185">Reference proteome</keyword>
<evidence type="ECO:0000256" key="1">
    <source>
        <dbReference type="PROSITE-ProRule" id="PRU00076"/>
    </source>
</evidence>
<comment type="caution">
    <text evidence="1">Lacks conserved residue(s) required for the propagation of feature annotation.</text>
</comment>
<name>A0A5B7FRR8_PORTR</name>
<reference evidence="3 4" key="1">
    <citation type="submission" date="2019-05" db="EMBL/GenBank/DDBJ databases">
        <title>Another draft genome of Portunus trituberculatus and its Hox gene families provides insights of decapod evolution.</title>
        <authorList>
            <person name="Jeong J.-H."/>
            <person name="Song I."/>
            <person name="Kim S."/>
            <person name="Choi T."/>
            <person name="Kim D."/>
            <person name="Ryu S."/>
            <person name="Kim W."/>
        </authorList>
    </citation>
    <scope>NUCLEOTIDE SEQUENCE [LARGE SCALE GENOMIC DNA]</scope>
    <source>
        <tissue evidence="3">Muscle</tissue>
    </source>
</reference>
<dbReference type="PROSITE" id="PS50026">
    <property type="entry name" value="EGF_3"/>
    <property type="match status" value="1"/>
</dbReference>
<comment type="caution">
    <text evidence="3">The sequence shown here is derived from an EMBL/GenBank/DDBJ whole genome shotgun (WGS) entry which is preliminary data.</text>
</comment>
<evidence type="ECO:0000259" key="2">
    <source>
        <dbReference type="PROSITE" id="PS50026"/>
    </source>
</evidence>
<proteinExistence type="predicted"/>